<dbReference type="OrthoDB" id="9799912at2"/>
<dbReference type="AlphaFoldDB" id="B7KIE9"/>
<sequence>MRVISRRTLREFWEKHSTAMPGLLLWYERITKNEINNFDELRQIFPSADIVKNFTVFNIGGNNYRLITYIDYETQMIFIRSVLTHAEYDQENWKNDKWFQDN</sequence>
<dbReference type="STRING" id="65393.PCC7424_0899"/>
<dbReference type="eggNOG" id="COG4680">
    <property type="taxonomic scope" value="Bacteria"/>
</dbReference>
<organism evidence="1 2">
    <name type="scientific">Gloeothece citriformis (strain PCC 7424)</name>
    <name type="common">Cyanothece sp. (strain PCC 7424)</name>
    <dbReference type="NCBI Taxonomy" id="65393"/>
    <lineage>
        <taxon>Bacteria</taxon>
        <taxon>Bacillati</taxon>
        <taxon>Cyanobacteriota</taxon>
        <taxon>Cyanophyceae</taxon>
        <taxon>Oscillatoriophycideae</taxon>
        <taxon>Chroococcales</taxon>
        <taxon>Aphanothecaceae</taxon>
        <taxon>Gloeothece</taxon>
        <taxon>Gloeothece citriformis</taxon>
    </lineage>
</organism>
<dbReference type="InterPro" id="IPR018669">
    <property type="entry name" value="Toxin_HigB"/>
</dbReference>
<gene>
    <name evidence="1" type="ordered locus">PCC7424_0899</name>
</gene>
<protein>
    <recommendedName>
        <fullName evidence="3">Addiction module toxin, RelE/StbE family</fullName>
    </recommendedName>
</protein>
<name>B7KIE9_GLOC7</name>
<dbReference type="Pfam" id="PF09907">
    <property type="entry name" value="HigB_toxin"/>
    <property type="match status" value="1"/>
</dbReference>
<dbReference type="KEGG" id="cyc:PCC7424_0899"/>
<dbReference type="Proteomes" id="UP000002384">
    <property type="component" value="Chromosome"/>
</dbReference>
<dbReference type="EMBL" id="CP001291">
    <property type="protein sequence ID" value="ACK69355.1"/>
    <property type="molecule type" value="Genomic_DNA"/>
</dbReference>
<evidence type="ECO:0000313" key="2">
    <source>
        <dbReference type="Proteomes" id="UP000002384"/>
    </source>
</evidence>
<evidence type="ECO:0008006" key="3">
    <source>
        <dbReference type="Google" id="ProtNLM"/>
    </source>
</evidence>
<dbReference type="GO" id="GO:0004519">
    <property type="term" value="F:endonuclease activity"/>
    <property type="evidence" value="ECO:0007669"/>
    <property type="project" value="InterPro"/>
</dbReference>
<accession>B7KIE9</accession>
<dbReference type="GO" id="GO:0110001">
    <property type="term" value="C:toxin-antitoxin complex"/>
    <property type="evidence" value="ECO:0007669"/>
    <property type="project" value="InterPro"/>
</dbReference>
<reference evidence="2" key="1">
    <citation type="journal article" date="2011" name="MBio">
        <title>Novel metabolic attributes of the genus Cyanothece, comprising a group of unicellular nitrogen-fixing Cyanobacteria.</title>
        <authorList>
            <person name="Bandyopadhyay A."/>
            <person name="Elvitigala T."/>
            <person name="Welsh E."/>
            <person name="Stockel J."/>
            <person name="Liberton M."/>
            <person name="Min H."/>
            <person name="Sherman L.A."/>
            <person name="Pakrasi H.B."/>
        </authorList>
    </citation>
    <scope>NUCLEOTIDE SEQUENCE [LARGE SCALE GENOMIC DNA]</scope>
    <source>
        <strain evidence="2">PCC 7424</strain>
    </source>
</reference>
<dbReference type="HOGENOM" id="CLU_153067_1_0_3"/>
<proteinExistence type="predicted"/>
<dbReference type="RefSeq" id="WP_012598302.1">
    <property type="nucleotide sequence ID" value="NC_011729.1"/>
</dbReference>
<dbReference type="GO" id="GO:0003723">
    <property type="term" value="F:RNA binding"/>
    <property type="evidence" value="ECO:0007669"/>
    <property type="project" value="InterPro"/>
</dbReference>
<evidence type="ECO:0000313" key="1">
    <source>
        <dbReference type="EMBL" id="ACK69355.1"/>
    </source>
</evidence>
<keyword evidence="2" id="KW-1185">Reference proteome</keyword>